<dbReference type="Gene3D" id="3.30.70.3550">
    <property type="entry name" value="Leucyl/phenylalanyl-tRNA-protein transferase, N-terminal domain"/>
    <property type="match status" value="1"/>
</dbReference>
<dbReference type="PANTHER" id="PTHR30098:SF2">
    <property type="entry name" value="LEUCYL_PHENYLALANYL-TRNA--PROTEIN TRANSFERASE"/>
    <property type="match status" value="1"/>
</dbReference>
<keyword evidence="17" id="KW-1185">Reference proteome</keyword>
<evidence type="ECO:0000256" key="11">
    <source>
        <dbReference type="ARBA" id="ARBA00074372"/>
    </source>
</evidence>
<evidence type="ECO:0000256" key="8">
    <source>
        <dbReference type="ARBA" id="ARBA00054043"/>
    </source>
</evidence>
<evidence type="ECO:0000256" key="12">
    <source>
        <dbReference type="ARBA" id="ARBA00077136"/>
    </source>
</evidence>
<protein>
    <recommendedName>
        <fullName evidence="11 15">Leucyl/phenylalanyl-tRNA--protein transferase</fullName>
        <ecNumber evidence="10 15">2.3.2.6</ecNumber>
    </recommendedName>
    <alternativeName>
        <fullName evidence="12 15">L/F-transferase</fullName>
    </alternativeName>
    <alternativeName>
        <fullName evidence="13 15">Leucyltransferase</fullName>
    </alternativeName>
    <alternativeName>
        <fullName evidence="14 15">Phenyalanyltransferase</fullName>
    </alternativeName>
</protein>
<evidence type="ECO:0000256" key="13">
    <source>
        <dbReference type="ARBA" id="ARBA00077165"/>
    </source>
</evidence>
<evidence type="ECO:0000256" key="4">
    <source>
        <dbReference type="ARBA" id="ARBA00023315"/>
    </source>
</evidence>
<dbReference type="Proteomes" id="UP001156666">
    <property type="component" value="Unassembled WGS sequence"/>
</dbReference>
<dbReference type="PANTHER" id="PTHR30098">
    <property type="entry name" value="LEUCYL/PHENYLALANYL-TRNA--PROTEIN TRANSFERASE"/>
    <property type="match status" value="1"/>
</dbReference>
<dbReference type="InterPro" id="IPR042203">
    <property type="entry name" value="Leu/Phe-tRNA_Trfase_C"/>
</dbReference>
<evidence type="ECO:0000256" key="3">
    <source>
        <dbReference type="ARBA" id="ARBA00022679"/>
    </source>
</evidence>
<comment type="subcellular location">
    <subcellularLocation>
        <location evidence="1 15">Cytoplasm</location>
    </subcellularLocation>
</comment>
<dbReference type="NCBIfam" id="TIGR00667">
    <property type="entry name" value="aat"/>
    <property type="match status" value="1"/>
</dbReference>
<dbReference type="Pfam" id="PF03588">
    <property type="entry name" value="Leu_Phe_trans"/>
    <property type="match status" value="1"/>
</dbReference>
<sequence length="229" mass="26077">MPIFHISEEQPIFPDPSLADDQGLLGIGGNLDPETLIMAYSEGIFPWYNEHDPILWWSPNPRFVLFPGDLKVSKSMRPYFNQKKFDLTLDTHFKDVIIACSRIPRAGQGGTWITNEMIDAYCRLHEAGFAHSVEVWSDGKLAGGLYGVSLGRMFFGESMFTLIPNASKFGFISLVKILQSKGFNLIDCQQETKHLERLGAKKLKRNVFLELLSENYKLENLKGKWTSWL</sequence>
<comment type="catalytic activity">
    <reaction evidence="7 15">
        <text>N-terminal L-lysyl-[protein] + L-leucyl-tRNA(Leu) = N-terminal L-leucyl-L-lysyl-[protein] + tRNA(Leu) + H(+)</text>
        <dbReference type="Rhea" id="RHEA:12340"/>
        <dbReference type="Rhea" id="RHEA-COMP:9613"/>
        <dbReference type="Rhea" id="RHEA-COMP:9622"/>
        <dbReference type="Rhea" id="RHEA-COMP:12670"/>
        <dbReference type="Rhea" id="RHEA-COMP:12671"/>
        <dbReference type="ChEBI" id="CHEBI:15378"/>
        <dbReference type="ChEBI" id="CHEBI:65249"/>
        <dbReference type="ChEBI" id="CHEBI:78442"/>
        <dbReference type="ChEBI" id="CHEBI:78494"/>
        <dbReference type="ChEBI" id="CHEBI:133043"/>
        <dbReference type="EC" id="2.3.2.6"/>
    </reaction>
</comment>
<organism evidence="16 17">
    <name type="scientific">Portibacter lacus</name>
    <dbReference type="NCBI Taxonomy" id="1099794"/>
    <lineage>
        <taxon>Bacteria</taxon>
        <taxon>Pseudomonadati</taxon>
        <taxon>Bacteroidota</taxon>
        <taxon>Saprospiria</taxon>
        <taxon>Saprospirales</taxon>
        <taxon>Haliscomenobacteraceae</taxon>
        <taxon>Portibacter</taxon>
    </lineage>
</organism>
<dbReference type="GO" id="GO:0005737">
    <property type="term" value="C:cytoplasm"/>
    <property type="evidence" value="ECO:0007669"/>
    <property type="project" value="UniProtKB-SubCell"/>
</dbReference>
<dbReference type="GO" id="GO:0030163">
    <property type="term" value="P:protein catabolic process"/>
    <property type="evidence" value="ECO:0007669"/>
    <property type="project" value="UniProtKB-UniRule"/>
</dbReference>
<dbReference type="FunFam" id="3.30.70.3550:FF:000001">
    <property type="entry name" value="Leucyl/phenylalanyl-tRNA--protein transferase"/>
    <property type="match status" value="1"/>
</dbReference>
<evidence type="ECO:0000256" key="2">
    <source>
        <dbReference type="ARBA" id="ARBA00022490"/>
    </source>
</evidence>
<dbReference type="InterPro" id="IPR004616">
    <property type="entry name" value="Leu/Phe-tRNA_Trfase"/>
</dbReference>
<accession>A0AA37WF95</accession>
<evidence type="ECO:0000313" key="17">
    <source>
        <dbReference type="Proteomes" id="UP001156666"/>
    </source>
</evidence>
<comment type="function">
    <text evidence="8 15">Functions in the N-end rule pathway of protein degradation where it conjugates Leu, Phe and, less efficiently, Met from aminoacyl-tRNAs to the N-termini of proteins containing an N-terminal arginine or lysine.</text>
</comment>
<comment type="similarity">
    <text evidence="9 15">Belongs to the L/F-transferase family.</text>
</comment>
<dbReference type="Gene3D" id="3.40.630.70">
    <property type="entry name" value="Leucyl/phenylalanyl-tRNA-protein transferase, C-terminal domain"/>
    <property type="match status" value="1"/>
</dbReference>
<dbReference type="HAMAP" id="MF_00688">
    <property type="entry name" value="Leu_Phe_trans"/>
    <property type="match status" value="1"/>
</dbReference>
<evidence type="ECO:0000256" key="7">
    <source>
        <dbReference type="ARBA" id="ARBA00051538"/>
    </source>
</evidence>
<evidence type="ECO:0000256" key="1">
    <source>
        <dbReference type="ARBA" id="ARBA00004496"/>
    </source>
</evidence>
<dbReference type="AlphaFoldDB" id="A0AA37WF95"/>
<evidence type="ECO:0000313" key="16">
    <source>
        <dbReference type="EMBL" id="GLR16770.1"/>
    </source>
</evidence>
<dbReference type="InterPro" id="IPR016181">
    <property type="entry name" value="Acyl_CoA_acyltransferase"/>
</dbReference>
<comment type="caution">
    <text evidence="16">The sequence shown here is derived from an EMBL/GenBank/DDBJ whole genome shotgun (WGS) entry which is preliminary data.</text>
</comment>
<comment type="catalytic activity">
    <reaction evidence="6 15">
        <text>N-terminal L-arginyl-[protein] + L-leucyl-tRNA(Leu) = N-terminal L-leucyl-L-arginyl-[protein] + tRNA(Leu) + H(+)</text>
        <dbReference type="Rhea" id="RHEA:50416"/>
        <dbReference type="Rhea" id="RHEA-COMP:9613"/>
        <dbReference type="Rhea" id="RHEA-COMP:9622"/>
        <dbReference type="Rhea" id="RHEA-COMP:12672"/>
        <dbReference type="Rhea" id="RHEA-COMP:12673"/>
        <dbReference type="ChEBI" id="CHEBI:15378"/>
        <dbReference type="ChEBI" id="CHEBI:64719"/>
        <dbReference type="ChEBI" id="CHEBI:78442"/>
        <dbReference type="ChEBI" id="CHEBI:78494"/>
        <dbReference type="ChEBI" id="CHEBI:133044"/>
        <dbReference type="EC" id="2.3.2.6"/>
    </reaction>
</comment>
<dbReference type="EMBL" id="BSOH01000007">
    <property type="protein sequence ID" value="GLR16770.1"/>
    <property type="molecule type" value="Genomic_DNA"/>
</dbReference>
<keyword evidence="2 15" id="KW-0963">Cytoplasm</keyword>
<dbReference type="EC" id="2.3.2.6" evidence="10 15"/>
<reference evidence="16" key="1">
    <citation type="journal article" date="2014" name="Int. J. Syst. Evol. Microbiol.">
        <title>Complete genome sequence of Corynebacterium casei LMG S-19264T (=DSM 44701T), isolated from a smear-ripened cheese.</title>
        <authorList>
            <consortium name="US DOE Joint Genome Institute (JGI-PGF)"/>
            <person name="Walter F."/>
            <person name="Albersmeier A."/>
            <person name="Kalinowski J."/>
            <person name="Ruckert C."/>
        </authorList>
    </citation>
    <scope>NUCLEOTIDE SEQUENCE</scope>
    <source>
        <strain evidence="16">NBRC 108769</strain>
    </source>
</reference>
<reference evidence="16" key="2">
    <citation type="submission" date="2023-01" db="EMBL/GenBank/DDBJ databases">
        <title>Draft genome sequence of Portibacter lacus strain NBRC 108769.</title>
        <authorList>
            <person name="Sun Q."/>
            <person name="Mori K."/>
        </authorList>
    </citation>
    <scope>NUCLEOTIDE SEQUENCE</scope>
    <source>
        <strain evidence="16">NBRC 108769</strain>
    </source>
</reference>
<proteinExistence type="inferred from homology"/>
<dbReference type="RefSeq" id="WP_235291043.1">
    <property type="nucleotide sequence ID" value="NZ_BSOH01000007.1"/>
</dbReference>
<evidence type="ECO:0000256" key="14">
    <source>
        <dbReference type="ARBA" id="ARBA00083640"/>
    </source>
</evidence>
<gene>
    <name evidence="15 16" type="primary">aat</name>
    <name evidence="16" type="ORF">GCM10007940_13850</name>
</gene>
<keyword evidence="3 15" id="KW-0808">Transferase</keyword>
<evidence type="ECO:0000256" key="6">
    <source>
        <dbReference type="ARBA" id="ARBA00050652"/>
    </source>
</evidence>
<evidence type="ECO:0000256" key="5">
    <source>
        <dbReference type="ARBA" id="ARBA00050607"/>
    </source>
</evidence>
<dbReference type="GO" id="GO:0008914">
    <property type="term" value="F:leucyl-tRNA--protein transferase activity"/>
    <property type="evidence" value="ECO:0007669"/>
    <property type="project" value="UniProtKB-UniRule"/>
</dbReference>
<comment type="catalytic activity">
    <reaction evidence="5 15">
        <text>L-phenylalanyl-tRNA(Phe) + an N-terminal L-alpha-aminoacyl-[protein] = an N-terminal L-phenylalanyl-L-alpha-aminoacyl-[protein] + tRNA(Phe)</text>
        <dbReference type="Rhea" id="RHEA:43632"/>
        <dbReference type="Rhea" id="RHEA-COMP:9668"/>
        <dbReference type="Rhea" id="RHEA-COMP:9699"/>
        <dbReference type="Rhea" id="RHEA-COMP:10636"/>
        <dbReference type="Rhea" id="RHEA-COMP:10637"/>
        <dbReference type="ChEBI" id="CHEBI:78442"/>
        <dbReference type="ChEBI" id="CHEBI:78531"/>
        <dbReference type="ChEBI" id="CHEBI:78597"/>
        <dbReference type="ChEBI" id="CHEBI:83561"/>
        <dbReference type="EC" id="2.3.2.6"/>
    </reaction>
</comment>
<keyword evidence="4 15" id="KW-0012">Acyltransferase</keyword>
<evidence type="ECO:0000256" key="9">
    <source>
        <dbReference type="ARBA" id="ARBA00061535"/>
    </source>
</evidence>
<dbReference type="InterPro" id="IPR042221">
    <property type="entry name" value="Leu/Phe-tRNA_Trfase_N"/>
</dbReference>
<evidence type="ECO:0000256" key="10">
    <source>
        <dbReference type="ARBA" id="ARBA00066767"/>
    </source>
</evidence>
<evidence type="ECO:0000256" key="15">
    <source>
        <dbReference type="HAMAP-Rule" id="MF_00688"/>
    </source>
</evidence>
<dbReference type="SUPFAM" id="SSF55729">
    <property type="entry name" value="Acyl-CoA N-acyltransferases (Nat)"/>
    <property type="match status" value="1"/>
</dbReference>
<name>A0AA37WF95_9BACT</name>